<feature type="domain" description="Poly(A) RNA polymerase mitochondrial-like central palm" evidence="1">
    <location>
        <begin position="190"/>
        <end position="255"/>
    </location>
</feature>
<evidence type="ECO:0000259" key="1">
    <source>
        <dbReference type="Pfam" id="PF22600"/>
    </source>
</evidence>
<sequence length="270" mass="30945">MMNMVSIMRSVIFRSPKLWTMNIRRFLNEGSTKEMTSSVLDSVPKLEEDADVEPEIGTTGLDYEGQLEQWDEIARRSLLFSFNLDKETHSKLYNHLRTFGELAYHIPIDKQPKKSRHHALVVFQQDEALHLFQETALPPAKIPISRQQIFLPEKYLSGLPVGEVHEELRPQKKKPMEKVYNDLHFAKDGITGQIDLLYNSLKVQDTDILKRCFVRGQMQHLLEKFFPHLAVQPFGSTMCGLSSAYSSDLDLYLVDLKNGSGDDVSVMCSI</sequence>
<dbReference type="InParanoid" id="A0A1S3HDY8"/>
<proteinExistence type="predicted"/>
<dbReference type="RefSeq" id="XP_013384287.1">
    <property type="nucleotide sequence ID" value="XM_013528833.1"/>
</dbReference>
<keyword evidence="2" id="KW-1185">Reference proteome</keyword>
<dbReference type="InterPro" id="IPR054708">
    <property type="entry name" value="MTPAP-like_central"/>
</dbReference>
<reference evidence="3" key="1">
    <citation type="submission" date="2025-08" db="UniProtKB">
        <authorList>
            <consortium name="RefSeq"/>
        </authorList>
    </citation>
    <scope>IDENTIFICATION</scope>
    <source>
        <tissue evidence="3">Gonads</tissue>
    </source>
</reference>
<name>A0A1S3HDY8_LINAN</name>
<dbReference type="SUPFAM" id="SSF81301">
    <property type="entry name" value="Nucleotidyltransferase"/>
    <property type="match status" value="1"/>
</dbReference>
<organism evidence="2 3">
    <name type="scientific">Lingula anatina</name>
    <name type="common">Brachiopod</name>
    <name type="synonym">Lingula unguis</name>
    <dbReference type="NCBI Taxonomy" id="7574"/>
    <lineage>
        <taxon>Eukaryota</taxon>
        <taxon>Metazoa</taxon>
        <taxon>Spiralia</taxon>
        <taxon>Lophotrochozoa</taxon>
        <taxon>Brachiopoda</taxon>
        <taxon>Linguliformea</taxon>
        <taxon>Lingulata</taxon>
        <taxon>Lingulida</taxon>
        <taxon>Linguloidea</taxon>
        <taxon>Lingulidae</taxon>
        <taxon>Lingula</taxon>
    </lineage>
</organism>
<dbReference type="InterPro" id="IPR043519">
    <property type="entry name" value="NT_sf"/>
</dbReference>
<evidence type="ECO:0000313" key="3">
    <source>
        <dbReference type="RefSeq" id="XP_013384287.1"/>
    </source>
</evidence>
<gene>
    <name evidence="3" type="primary">LOC106154481</name>
</gene>
<accession>A0A1S3HDY8</accession>
<dbReference type="Pfam" id="PF22600">
    <property type="entry name" value="MTPAP-like_central"/>
    <property type="match status" value="1"/>
</dbReference>
<dbReference type="AlphaFoldDB" id="A0A1S3HDY8"/>
<dbReference type="GeneID" id="106154481"/>
<evidence type="ECO:0000313" key="2">
    <source>
        <dbReference type="Proteomes" id="UP000085678"/>
    </source>
</evidence>
<protein>
    <submittedName>
        <fullName evidence="3">Uncharacterized protein LOC106154481</fullName>
    </submittedName>
</protein>
<dbReference type="Gene3D" id="3.30.460.10">
    <property type="entry name" value="Beta Polymerase, domain 2"/>
    <property type="match status" value="1"/>
</dbReference>
<dbReference type="KEGG" id="lak:106154481"/>
<dbReference type="Proteomes" id="UP000085678">
    <property type="component" value="Unplaced"/>
</dbReference>